<dbReference type="PANTHER" id="PTHR43874">
    <property type="entry name" value="TWO-COMPONENT RESPONSE REGULATOR"/>
    <property type="match status" value="1"/>
</dbReference>
<keyword evidence="4" id="KW-0597">Phosphoprotein</keyword>
<reference evidence="7" key="1">
    <citation type="submission" date="2025-08" db="UniProtKB">
        <authorList>
            <consortium name="RefSeq"/>
        </authorList>
    </citation>
    <scope>IDENTIFICATION</scope>
    <source>
        <tissue evidence="7">Seedling</tissue>
    </source>
</reference>
<dbReference type="InterPro" id="IPR011006">
    <property type="entry name" value="CheY-like_superfamily"/>
</dbReference>
<evidence type="ECO:0000313" key="6">
    <source>
        <dbReference type="Proteomes" id="UP001652623"/>
    </source>
</evidence>
<evidence type="ECO:0000259" key="5">
    <source>
        <dbReference type="PROSITE" id="PS50110"/>
    </source>
</evidence>
<dbReference type="PROSITE" id="PS50110">
    <property type="entry name" value="RESPONSE_REGULATORY"/>
    <property type="match status" value="1"/>
</dbReference>
<evidence type="ECO:0000256" key="3">
    <source>
        <dbReference type="ARBA" id="ARBA00023163"/>
    </source>
</evidence>
<evidence type="ECO:0000313" key="7">
    <source>
        <dbReference type="RefSeq" id="XP_015873774.2"/>
    </source>
</evidence>
<dbReference type="AlphaFoldDB" id="A0A6P3Z9C1"/>
<feature type="modified residue" description="4-aspartylphosphate" evidence="4">
    <location>
        <position position="78"/>
    </location>
</feature>
<gene>
    <name evidence="7" type="primary">LOC107410810</name>
</gene>
<evidence type="ECO:0000256" key="2">
    <source>
        <dbReference type="ARBA" id="ARBA00023015"/>
    </source>
</evidence>
<dbReference type="Gene3D" id="3.40.50.2300">
    <property type="match status" value="1"/>
</dbReference>
<dbReference type="GeneID" id="107410810"/>
<protein>
    <submittedName>
        <fullName evidence="7">Two-component response regulator ORR3</fullName>
    </submittedName>
</protein>
<dbReference type="GO" id="GO:0000160">
    <property type="term" value="P:phosphorelay signal transduction system"/>
    <property type="evidence" value="ECO:0007669"/>
    <property type="project" value="UniProtKB-KW"/>
</dbReference>
<keyword evidence="1" id="KW-0902">Two-component regulatory system</keyword>
<dbReference type="InterPro" id="IPR001789">
    <property type="entry name" value="Sig_transdc_resp-reg_receiver"/>
</dbReference>
<evidence type="ECO:0000256" key="4">
    <source>
        <dbReference type="PROSITE-ProRule" id="PRU00169"/>
    </source>
</evidence>
<dbReference type="RefSeq" id="XP_015873774.2">
    <property type="nucleotide sequence ID" value="XM_016018288.3"/>
</dbReference>
<dbReference type="SUPFAM" id="SSF52172">
    <property type="entry name" value="CheY-like"/>
    <property type="match status" value="1"/>
</dbReference>
<dbReference type="SMART" id="SM00448">
    <property type="entry name" value="REC"/>
    <property type="match status" value="1"/>
</dbReference>
<dbReference type="Proteomes" id="UP001652623">
    <property type="component" value="Chromosome 7"/>
</dbReference>
<accession>A0A6P3Z9C1</accession>
<keyword evidence="3" id="KW-0804">Transcription</keyword>
<dbReference type="PANTHER" id="PTHR43874:SF85">
    <property type="entry name" value="TWO-COMPONENT RESPONSE REGULATOR ORR2"/>
    <property type="match status" value="1"/>
</dbReference>
<proteinExistence type="predicted"/>
<dbReference type="Pfam" id="PF00072">
    <property type="entry name" value="Response_reg"/>
    <property type="match status" value="1"/>
</dbReference>
<dbReference type="KEGG" id="zju:107410810"/>
<keyword evidence="6" id="KW-1185">Reference proteome</keyword>
<feature type="domain" description="Response regulatory" evidence="5">
    <location>
        <begin position="16"/>
        <end position="145"/>
    </location>
</feature>
<dbReference type="InParanoid" id="A0A6P3Z9C1"/>
<organism evidence="6 7">
    <name type="scientific">Ziziphus jujuba</name>
    <name type="common">Chinese jujube</name>
    <name type="synonym">Ziziphus sativa</name>
    <dbReference type="NCBI Taxonomy" id="326968"/>
    <lineage>
        <taxon>Eukaryota</taxon>
        <taxon>Viridiplantae</taxon>
        <taxon>Streptophyta</taxon>
        <taxon>Embryophyta</taxon>
        <taxon>Tracheophyta</taxon>
        <taxon>Spermatophyta</taxon>
        <taxon>Magnoliopsida</taxon>
        <taxon>eudicotyledons</taxon>
        <taxon>Gunneridae</taxon>
        <taxon>Pentapetalae</taxon>
        <taxon>rosids</taxon>
        <taxon>fabids</taxon>
        <taxon>Rosales</taxon>
        <taxon>Rhamnaceae</taxon>
        <taxon>Paliureae</taxon>
        <taxon>Ziziphus</taxon>
    </lineage>
</organism>
<dbReference type="InterPro" id="IPR045279">
    <property type="entry name" value="ARR-like"/>
</dbReference>
<dbReference type="GO" id="GO:0009736">
    <property type="term" value="P:cytokinin-activated signaling pathway"/>
    <property type="evidence" value="ECO:0007669"/>
    <property type="project" value="InterPro"/>
</dbReference>
<keyword evidence="2" id="KW-0805">Transcription regulation</keyword>
<sequence length="183" mass="20191">MADLSAPPDHNVSPIHILVVDDCWLDRKIVQKVLQTSFFKVTTVESGEKAMEVLGLNEENVKHSTSVNDLNIDMILTDYCMPGMNGHDLLVAIKENSHSKSIPVVIMSSEYNASRISRCLTDGAQEFIQKPLKIKDVQRLRSYVNPAAPTTKTGAKIKVLIDQMPESKEAERRPPPLAGVAVA</sequence>
<name>A0A6P3Z9C1_ZIZJJ</name>
<evidence type="ECO:0000256" key="1">
    <source>
        <dbReference type="ARBA" id="ARBA00023012"/>
    </source>
</evidence>